<keyword evidence="2" id="KW-1185">Reference proteome</keyword>
<proteinExistence type="predicted"/>
<reference evidence="2" key="1">
    <citation type="journal article" date="2024" name="Proc. Natl. Acad. Sci. U.S.A.">
        <title>Extraordinary preservation of gene collinearity over three hundred million years revealed in homosporous lycophytes.</title>
        <authorList>
            <person name="Li C."/>
            <person name="Wickell D."/>
            <person name="Kuo L.Y."/>
            <person name="Chen X."/>
            <person name="Nie B."/>
            <person name="Liao X."/>
            <person name="Peng D."/>
            <person name="Ji J."/>
            <person name="Jenkins J."/>
            <person name="Williams M."/>
            <person name="Shu S."/>
            <person name="Plott C."/>
            <person name="Barry K."/>
            <person name="Rajasekar S."/>
            <person name="Grimwood J."/>
            <person name="Han X."/>
            <person name="Sun S."/>
            <person name="Hou Z."/>
            <person name="He W."/>
            <person name="Dai G."/>
            <person name="Sun C."/>
            <person name="Schmutz J."/>
            <person name="Leebens-Mack J.H."/>
            <person name="Li F.W."/>
            <person name="Wang L."/>
        </authorList>
    </citation>
    <scope>NUCLEOTIDE SEQUENCE [LARGE SCALE GENOMIC DNA]</scope>
    <source>
        <strain evidence="2">cv. PW_Plant_1</strain>
    </source>
</reference>
<accession>A0ACC2BPD4</accession>
<comment type="caution">
    <text evidence="1">The sequence shown here is derived from an EMBL/GenBank/DDBJ whole genome shotgun (WGS) entry which is preliminary data.</text>
</comment>
<gene>
    <name evidence="1" type="ORF">O6H91_14G048800</name>
</gene>
<sequence>MVSRFLAWLLLVSAQLAMLHCLSVLGLQSTVPASFVFGDSLVDSGNNNYIESLSKANSPPNGIDFPGGEANGRFTNGRTVVDIIGESFGLPFAPPYLAPSTKGEAILKGVNYASGGGGILDETGVVFIGRLSLWKQIQYFANTTNELRNMLGAESAANLLAKSIVSVTIGANDYLNNYLSPVPLTTDTALSPQQYQERLLSNFRRQIIKWWLNSMPIFLKFLLSMEIPMTWCSKSSLIPKVMDLTPPIKDAVD</sequence>
<evidence type="ECO:0000313" key="2">
    <source>
        <dbReference type="Proteomes" id="UP001162992"/>
    </source>
</evidence>
<organism evidence="1 2">
    <name type="scientific">Diphasiastrum complanatum</name>
    <name type="common">Issler's clubmoss</name>
    <name type="synonym">Lycopodium complanatum</name>
    <dbReference type="NCBI Taxonomy" id="34168"/>
    <lineage>
        <taxon>Eukaryota</taxon>
        <taxon>Viridiplantae</taxon>
        <taxon>Streptophyta</taxon>
        <taxon>Embryophyta</taxon>
        <taxon>Tracheophyta</taxon>
        <taxon>Lycopodiopsida</taxon>
        <taxon>Lycopodiales</taxon>
        <taxon>Lycopodiaceae</taxon>
        <taxon>Lycopodioideae</taxon>
        <taxon>Diphasiastrum</taxon>
    </lineage>
</organism>
<protein>
    <submittedName>
        <fullName evidence="1">Uncharacterized protein</fullName>
    </submittedName>
</protein>
<dbReference type="Proteomes" id="UP001162992">
    <property type="component" value="Chromosome 14"/>
</dbReference>
<evidence type="ECO:0000313" key="1">
    <source>
        <dbReference type="EMBL" id="KAJ7531560.1"/>
    </source>
</evidence>
<name>A0ACC2BPD4_DIPCM</name>
<dbReference type="EMBL" id="CM055105">
    <property type="protein sequence ID" value="KAJ7531560.1"/>
    <property type="molecule type" value="Genomic_DNA"/>
</dbReference>